<dbReference type="EMBL" id="JACIUY010000063">
    <property type="protein sequence ID" value="MBB1086684.1"/>
    <property type="molecule type" value="Genomic_DNA"/>
</dbReference>
<name>A0A7W3YCF7_9LACO</name>
<dbReference type="PANTHER" id="PTHR33498:SF1">
    <property type="entry name" value="TRANSPOSASE FOR INSERTION SEQUENCE ELEMENT IS1557"/>
    <property type="match status" value="1"/>
</dbReference>
<feature type="non-terminal residue" evidence="2">
    <location>
        <position position="119"/>
    </location>
</feature>
<gene>
    <name evidence="2" type="ORF">H5R63_07835</name>
</gene>
<dbReference type="PANTHER" id="PTHR33498">
    <property type="entry name" value="TRANSPOSASE FOR INSERTION SEQUENCE ELEMENT IS1557"/>
    <property type="match status" value="1"/>
</dbReference>
<evidence type="ECO:0000313" key="2">
    <source>
        <dbReference type="EMBL" id="MBB1086684.1"/>
    </source>
</evidence>
<evidence type="ECO:0000259" key="1">
    <source>
        <dbReference type="Pfam" id="PF14690"/>
    </source>
</evidence>
<comment type="caution">
    <text evidence="2">The sequence shown here is derived from an EMBL/GenBank/DDBJ whole genome shotgun (WGS) entry which is preliminary data.</text>
</comment>
<dbReference type="AlphaFoldDB" id="A0A7W3YCF7"/>
<dbReference type="InterPro" id="IPR047951">
    <property type="entry name" value="Transpos_ISL3"/>
</dbReference>
<proteinExistence type="predicted"/>
<organism evidence="2 3">
    <name type="scientific">Limosilactobacillus fastidiosus</name>
    <dbReference type="NCBI Taxonomy" id="2759855"/>
    <lineage>
        <taxon>Bacteria</taxon>
        <taxon>Bacillati</taxon>
        <taxon>Bacillota</taxon>
        <taxon>Bacilli</taxon>
        <taxon>Lactobacillales</taxon>
        <taxon>Lactobacillaceae</taxon>
        <taxon>Limosilactobacillus</taxon>
    </lineage>
</organism>
<sequence length="119" mass="13594">MQMSLNNSILNLLGIEDRNIKVLNVETTSKNNEQLKVTHASLSYPVARCKNCGFETVVKNGFRKTHLRLASLNGMRYEMILAKQRYYCSNCQTTFGATTDLTKPNQTLTRKLKSQIMLF</sequence>
<protein>
    <submittedName>
        <fullName evidence="2">Transposase family protein</fullName>
    </submittedName>
</protein>
<dbReference type="Pfam" id="PF14690">
    <property type="entry name" value="Zn_ribbon_ISL3"/>
    <property type="match status" value="1"/>
</dbReference>
<dbReference type="Proteomes" id="UP000518255">
    <property type="component" value="Unassembled WGS sequence"/>
</dbReference>
<evidence type="ECO:0000313" key="3">
    <source>
        <dbReference type="Proteomes" id="UP000518255"/>
    </source>
</evidence>
<reference evidence="2 3" key="1">
    <citation type="submission" date="2020-07" db="EMBL/GenBank/DDBJ databases">
        <title>Description of Limosilactobacillus balticus sp. nov., Limosilactobacillus agrestis sp. nov., Limosilactobacillus albertensis sp. nov., Limosilactobacillus rudii sp. nov., Limosilactobacillus fastidiosus sp. nov., five novel Limosilactobacillus species isolated from the vertebrate gastrointestinal tract, and proposal of 6 subspecies of Limosilactobacillus reuteri adapted to the gastrointestinal tract of specific vertebrate hosts.</title>
        <authorList>
            <person name="Li F."/>
            <person name="Cheng C."/>
            <person name="Zheng J."/>
            <person name="Quevedo R.M."/>
            <person name="Li J."/>
            <person name="Roos S."/>
            <person name="Gaenzle M.G."/>
            <person name="Walter J."/>
        </authorList>
    </citation>
    <scope>NUCLEOTIDE SEQUENCE [LARGE SCALE GENOMIC DNA]</scope>
    <source>
        <strain evidence="2 3">WF-MA3-C</strain>
    </source>
</reference>
<dbReference type="InterPro" id="IPR029261">
    <property type="entry name" value="Transposase_Znf"/>
</dbReference>
<feature type="domain" description="Transposase IS204/IS1001/IS1096/IS1165 zinc-finger" evidence="1">
    <location>
        <begin position="46"/>
        <end position="91"/>
    </location>
</feature>
<accession>A0A7W3YCF7</accession>